<organism evidence="4 5">
    <name type="scientific">Porphyromonas endodontalis (strain ATCC 35406 / DSM 24491 / JCM 8526 / CCUG 16442 / BCRC 14492 / NCTC 13058 / HG 370)</name>
    <name type="common">Bacteroides endodontalis</name>
    <dbReference type="NCBI Taxonomy" id="553175"/>
    <lineage>
        <taxon>Bacteria</taxon>
        <taxon>Pseudomonadati</taxon>
        <taxon>Bacteroidota</taxon>
        <taxon>Bacteroidia</taxon>
        <taxon>Bacteroidales</taxon>
        <taxon>Porphyromonadaceae</taxon>
        <taxon>Porphyromonas</taxon>
    </lineage>
</organism>
<reference evidence="4 5" key="1">
    <citation type="submission" date="2009-04" db="EMBL/GenBank/DDBJ databases">
        <authorList>
            <person name="Sebastian Y."/>
            <person name="Madupu R."/>
            <person name="Durkin A.S."/>
            <person name="Torralba M."/>
            <person name="Methe B."/>
            <person name="Sutton G.G."/>
            <person name="Strausberg R.L."/>
            <person name="Nelson K.E."/>
        </authorList>
    </citation>
    <scope>NUCLEOTIDE SEQUENCE [LARGE SCALE GENOMIC DNA]</scope>
    <source>
        <strain evidence="5">ATCC 35406 / BCRC 14492 / JCM 8526 / NCTC 13058 / HG 370</strain>
    </source>
</reference>
<protein>
    <submittedName>
        <fullName evidence="4">Pseudouridine synthase, RluA family</fullName>
        <ecNumber evidence="4">5.4.99.-</ecNumber>
    </submittedName>
</protein>
<dbReference type="GO" id="GO:0001522">
    <property type="term" value="P:pseudouridine synthesis"/>
    <property type="evidence" value="ECO:0007669"/>
    <property type="project" value="InterPro"/>
</dbReference>
<dbReference type="GO" id="GO:0140098">
    <property type="term" value="F:catalytic activity, acting on RNA"/>
    <property type="evidence" value="ECO:0007669"/>
    <property type="project" value="UniProtKB-ARBA"/>
</dbReference>
<dbReference type="GO" id="GO:0006396">
    <property type="term" value="P:RNA processing"/>
    <property type="evidence" value="ECO:0007669"/>
    <property type="project" value="UniProtKB-ARBA"/>
</dbReference>
<name>C3JAK7_POREA</name>
<comment type="caution">
    <text evidence="4">The sequence shown here is derived from an EMBL/GenBank/DDBJ whole genome shotgun (WGS) entry which is preliminary data.</text>
</comment>
<sequence>MLWRHELLMKVVYEDNHLLVVSKLPGEIVHADKTGDPSLEDMVALYLKKKYNKPGNVFVGVVHRLDRPVGGLVLFAKTSKALARMNKLFAEGGVHKTYRAVVQNSPKGTQGECIDWLWRNAKQNKTYIVKENHPDAKRAHLRWRRIATAERFQMLEIELLTGRHHQIRAQLAGMGCPIKGDLKYGAPRSNPDGSISLLSYSMVFEHPVSHQKIELHATPPHDKLWQLLFSLAEK</sequence>
<keyword evidence="2 4" id="KW-0413">Isomerase</keyword>
<keyword evidence="5" id="KW-1185">Reference proteome</keyword>
<dbReference type="InterPro" id="IPR020103">
    <property type="entry name" value="PsdUridine_synth_cat_dom_sf"/>
</dbReference>
<evidence type="ECO:0000259" key="3">
    <source>
        <dbReference type="Pfam" id="PF00849"/>
    </source>
</evidence>
<evidence type="ECO:0000313" key="4">
    <source>
        <dbReference type="EMBL" id="EEN82846.1"/>
    </source>
</evidence>
<evidence type="ECO:0000313" key="5">
    <source>
        <dbReference type="Proteomes" id="UP000004295"/>
    </source>
</evidence>
<dbReference type="GO" id="GO:0003723">
    <property type="term" value="F:RNA binding"/>
    <property type="evidence" value="ECO:0007669"/>
    <property type="project" value="InterPro"/>
</dbReference>
<dbReference type="InterPro" id="IPR006145">
    <property type="entry name" value="PsdUridine_synth_RsuA/RluA"/>
</dbReference>
<dbReference type="AlphaFoldDB" id="C3JAK7"/>
<dbReference type="PANTHER" id="PTHR21600:SF83">
    <property type="entry name" value="PSEUDOURIDYLATE SYNTHASE RPUSD4, MITOCHONDRIAL"/>
    <property type="match status" value="1"/>
</dbReference>
<dbReference type="EC" id="5.4.99.-" evidence="4"/>
<comment type="similarity">
    <text evidence="1">Belongs to the pseudouridine synthase RluA family.</text>
</comment>
<dbReference type="STRING" id="553175.POREN0001_0244"/>
<feature type="domain" description="Pseudouridine synthase RsuA/RluA-like" evidence="3">
    <location>
        <begin position="17"/>
        <end position="172"/>
    </location>
</feature>
<evidence type="ECO:0000256" key="1">
    <source>
        <dbReference type="ARBA" id="ARBA00010876"/>
    </source>
</evidence>
<evidence type="ECO:0000256" key="2">
    <source>
        <dbReference type="ARBA" id="ARBA00023235"/>
    </source>
</evidence>
<dbReference type="Pfam" id="PF00849">
    <property type="entry name" value="PseudoU_synth_2"/>
    <property type="match status" value="1"/>
</dbReference>
<dbReference type="InterPro" id="IPR050188">
    <property type="entry name" value="RluA_PseudoU_synthase"/>
</dbReference>
<dbReference type="CDD" id="cd02869">
    <property type="entry name" value="PseudoU_synth_RluA_like"/>
    <property type="match status" value="1"/>
</dbReference>
<gene>
    <name evidence="4" type="primary">rluC</name>
    <name evidence="4" type="ORF">POREN0001_0244</name>
</gene>
<dbReference type="SUPFAM" id="SSF55120">
    <property type="entry name" value="Pseudouridine synthase"/>
    <property type="match status" value="1"/>
</dbReference>
<dbReference type="Proteomes" id="UP000004295">
    <property type="component" value="Unassembled WGS sequence"/>
</dbReference>
<proteinExistence type="inferred from homology"/>
<dbReference type="Gene3D" id="3.30.2350.10">
    <property type="entry name" value="Pseudouridine synthase"/>
    <property type="match status" value="1"/>
</dbReference>
<accession>C3JAK7</accession>
<dbReference type="eggNOG" id="COG0564">
    <property type="taxonomic scope" value="Bacteria"/>
</dbReference>
<dbReference type="EMBL" id="ACNN01000020">
    <property type="protein sequence ID" value="EEN82846.1"/>
    <property type="molecule type" value="Genomic_DNA"/>
</dbReference>
<dbReference type="PANTHER" id="PTHR21600">
    <property type="entry name" value="MITOCHONDRIAL RNA PSEUDOURIDINE SYNTHASE"/>
    <property type="match status" value="1"/>
</dbReference>
<dbReference type="GO" id="GO:0009982">
    <property type="term" value="F:pseudouridine synthase activity"/>
    <property type="evidence" value="ECO:0007669"/>
    <property type="project" value="InterPro"/>
</dbReference>